<gene>
    <name evidence="5" type="ORF">AWRI3579_g649</name>
</gene>
<protein>
    <recommendedName>
        <fullName evidence="3">Prefoldin subunit 4</fullName>
    </recommendedName>
</protein>
<name>A0A1E5RN73_9ASCO</name>
<dbReference type="InterPro" id="IPR016661">
    <property type="entry name" value="PFDN4"/>
</dbReference>
<dbReference type="GO" id="GO:0016272">
    <property type="term" value="C:prefoldin complex"/>
    <property type="evidence" value="ECO:0007669"/>
    <property type="project" value="UniProtKB-UniRule"/>
</dbReference>
<dbReference type="OrthoDB" id="10250441at2759"/>
<reference evidence="6" key="1">
    <citation type="journal article" date="2016" name="Genome Announc.">
        <title>Genome sequences of three species of Hanseniaspora isolated from spontaneous wine fermentations.</title>
        <authorList>
            <person name="Sternes P.R."/>
            <person name="Lee D."/>
            <person name="Kutyna D.R."/>
            <person name="Borneman A.R."/>
        </authorList>
    </citation>
    <scope>NUCLEOTIDE SEQUENCE [LARGE SCALE GENOMIC DNA]</scope>
    <source>
        <strain evidence="6">AWRI3579</strain>
    </source>
</reference>
<dbReference type="InParanoid" id="A0A1E5RN73"/>
<dbReference type="Pfam" id="PF01920">
    <property type="entry name" value="Prefoldin_2"/>
    <property type="match status" value="1"/>
</dbReference>
<dbReference type="SUPFAM" id="SSF46579">
    <property type="entry name" value="Prefoldin"/>
    <property type="match status" value="1"/>
</dbReference>
<dbReference type="STRING" id="56408.A0A1E5RN73"/>
<dbReference type="AlphaFoldDB" id="A0A1E5RN73"/>
<dbReference type="PANTHER" id="PTHR21100:SF9">
    <property type="entry name" value="PREFOLDIN SUBUNIT 4"/>
    <property type="match status" value="1"/>
</dbReference>
<dbReference type="PANTHER" id="PTHR21100">
    <property type="entry name" value="PREFOLDIN SUBUNIT 4"/>
    <property type="match status" value="1"/>
</dbReference>
<evidence type="ECO:0000313" key="5">
    <source>
        <dbReference type="EMBL" id="OEJ88336.1"/>
    </source>
</evidence>
<dbReference type="InterPro" id="IPR002777">
    <property type="entry name" value="PFD_beta-like"/>
</dbReference>
<dbReference type="GO" id="GO:0051082">
    <property type="term" value="F:unfolded protein binding"/>
    <property type="evidence" value="ECO:0007669"/>
    <property type="project" value="InterPro"/>
</dbReference>
<keyword evidence="2 3" id="KW-0143">Chaperone</keyword>
<dbReference type="GO" id="GO:0005737">
    <property type="term" value="C:cytoplasm"/>
    <property type="evidence" value="ECO:0007669"/>
    <property type="project" value="TreeGrafter"/>
</dbReference>
<dbReference type="PIRSF" id="PIRSF016477">
    <property type="entry name" value="Prefoldin_subunit_4"/>
    <property type="match status" value="1"/>
</dbReference>
<accession>A0A1E5RN73</accession>
<dbReference type="FunCoup" id="A0A1E5RN73">
    <property type="interactions" value="726"/>
</dbReference>
<keyword evidence="6" id="KW-1185">Reference proteome</keyword>
<feature type="coiled-coil region" evidence="4">
    <location>
        <begin position="75"/>
        <end position="116"/>
    </location>
</feature>
<dbReference type="InterPro" id="IPR009053">
    <property type="entry name" value="Prefoldin"/>
</dbReference>
<keyword evidence="4" id="KW-0175">Coiled coil</keyword>
<proteinExistence type="inferred from homology"/>
<evidence type="ECO:0000256" key="4">
    <source>
        <dbReference type="SAM" id="Coils"/>
    </source>
</evidence>
<evidence type="ECO:0000256" key="3">
    <source>
        <dbReference type="PIRNR" id="PIRNR016477"/>
    </source>
</evidence>
<comment type="subunit">
    <text evidence="3">Heterohexamer of two PFD-alpha type and four PFD-beta type subunits.</text>
</comment>
<evidence type="ECO:0000256" key="2">
    <source>
        <dbReference type="ARBA" id="ARBA00023186"/>
    </source>
</evidence>
<organism evidence="5 6">
    <name type="scientific">Hanseniaspora osmophila</name>
    <dbReference type="NCBI Taxonomy" id="56408"/>
    <lineage>
        <taxon>Eukaryota</taxon>
        <taxon>Fungi</taxon>
        <taxon>Dikarya</taxon>
        <taxon>Ascomycota</taxon>
        <taxon>Saccharomycotina</taxon>
        <taxon>Saccharomycetes</taxon>
        <taxon>Saccharomycodales</taxon>
        <taxon>Saccharomycodaceae</taxon>
        <taxon>Hanseniaspora</taxon>
    </lineage>
</organism>
<dbReference type="GO" id="GO:0006457">
    <property type="term" value="P:protein folding"/>
    <property type="evidence" value="ECO:0007669"/>
    <property type="project" value="UniProtKB-UniRule"/>
</dbReference>
<evidence type="ECO:0000256" key="1">
    <source>
        <dbReference type="ARBA" id="ARBA00008045"/>
    </source>
</evidence>
<comment type="similarity">
    <text evidence="1 3">Belongs to the prefoldin subunit beta family.</text>
</comment>
<dbReference type="Gene3D" id="1.10.287.370">
    <property type="match status" value="1"/>
</dbReference>
<comment type="function">
    <text evidence="3">Binds specifically to cytosolic chaperonin (c-CPN) and transfers target proteins to it. Binds to nascent polypeptide chain and promotes folding in an environment in which there are many competing pathways for nonnative proteins.</text>
</comment>
<comment type="caution">
    <text evidence="5">The sequence shown here is derived from an EMBL/GenBank/DDBJ whole genome shotgun (WGS) entry which is preliminary data.</text>
</comment>
<dbReference type="Proteomes" id="UP000095728">
    <property type="component" value="Unassembled WGS sequence"/>
</dbReference>
<dbReference type="EMBL" id="LPNM01000005">
    <property type="protein sequence ID" value="OEJ88336.1"/>
    <property type="molecule type" value="Genomic_DNA"/>
</dbReference>
<sequence>MQMLPEGQKNTVQVTYDDQLKINEFSKLILQKDDVDKNLTQEKTEKEYLDDILLEIELLDEDEYMNYKIGESFLLMKQKKIVKQLNKDLTKIESKIETLENKNSDIMEKLQNLKTALYVKFGNNINLER</sequence>
<evidence type="ECO:0000313" key="6">
    <source>
        <dbReference type="Proteomes" id="UP000095728"/>
    </source>
</evidence>